<dbReference type="HOGENOM" id="CLU_177765_1_0_5"/>
<dbReference type="CDD" id="cd00093">
    <property type="entry name" value="HTH_XRE"/>
    <property type="match status" value="1"/>
</dbReference>
<accession>J0QZR8</accession>
<name>J0QZR8_9HYPH</name>
<dbReference type="InterPro" id="IPR001387">
    <property type="entry name" value="Cro/C1-type_HTH"/>
</dbReference>
<evidence type="ECO:0000259" key="1">
    <source>
        <dbReference type="PROSITE" id="PS50943"/>
    </source>
</evidence>
<dbReference type="Proteomes" id="UP000008952">
    <property type="component" value="Unassembled WGS sequence"/>
</dbReference>
<proteinExistence type="predicted"/>
<evidence type="ECO:0000313" key="3">
    <source>
        <dbReference type="Proteomes" id="UP000008952"/>
    </source>
</evidence>
<evidence type="ECO:0000313" key="2">
    <source>
        <dbReference type="EMBL" id="EJF91666.1"/>
    </source>
</evidence>
<keyword evidence="3" id="KW-1185">Reference proteome</keyword>
<dbReference type="PROSITE" id="PS50943">
    <property type="entry name" value="HTH_CROC1"/>
    <property type="match status" value="1"/>
</dbReference>
<dbReference type="OrthoDB" id="8234829at2"/>
<feature type="domain" description="HTH cro/C1-type" evidence="1">
    <location>
        <begin position="6"/>
        <end position="31"/>
    </location>
</feature>
<gene>
    <name evidence="2" type="ORF">ME5_00045</name>
</gene>
<dbReference type="Gene3D" id="1.10.260.40">
    <property type="entry name" value="lambda repressor-like DNA-binding domains"/>
    <property type="match status" value="1"/>
</dbReference>
<protein>
    <recommendedName>
        <fullName evidence="1">HTH cro/C1-type domain-containing protein</fullName>
    </recommendedName>
</protein>
<dbReference type="PATRIC" id="fig|1094558.3.peg.46"/>
<dbReference type="eggNOG" id="COG1426">
    <property type="taxonomic scope" value="Bacteria"/>
</dbReference>
<comment type="caution">
    <text evidence="2">The sequence shown here is derived from an EMBL/GenBank/DDBJ whole genome shotgun (WGS) entry which is preliminary data.</text>
</comment>
<organism evidence="2 3">
    <name type="scientific">Bartonella tamiae Th239</name>
    <dbReference type="NCBI Taxonomy" id="1094558"/>
    <lineage>
        <taxon>Bacteria</taxon>
        <taxon>Pseudomonadati</taxon>
        <taxon>Pseudomonadota</taxon>
        <taxon>Alphaproteobacteria</taxon>
        <taxon>Hyphomicrobiales</taxon>
        <taxon>Bartonellaceae</taxon>
        <taxon>Bartonella</taxon>
    </lineage>
</organism>
<dbReference type="Pfam" id="PF01381">
    <property type="entry name" value="HTH_3"/>
    <property type="match status" value="1"/>
</dbReference>
<dbReference type="RefSeq" id="WP_008037285.1">
    <property type="nucleotide sequence ID" value="NZ_JH725147.1"/>
</dbReference>
<dbReference type="InterPro" id="IPR010982">
    <property type="entry name" value="Lambda_DNA-bd_dom_sf"/>
</dbReference>
<dbReference type="STRING" id="1094558.ME5_00045"/>
<sequence>MKPEDFKHWRKQMGFTQAKAADVLGLSKATIENYDKGVRREDGREVIIPLTVALSCTAIAHNLKPWGEK</sequence>
<dbReference type="AlphaFoldDB" id="J0QZR8"/>
<dbReference type="GO" id="GO:0003677">
    <property type="term" value="F:DNA binding"/>
    <property type="evidence" value="ECO:0007669"/>
    <property type="project" value="InterPro"/>
</dbReference>
<dbReference type="SUPFAM" id="SSF47413">
    <property type="entry name" value="lambda repressor-like DNA-binding domains"/>
    <property type="match status" value="1"/>
</dbReference>
<dbReference type="EMBL" id="AIMB01000001">
    <property type="protein sequence ID" value="EJF91666.1"/>
    <property type="molecule type" value="Genomic_DNA"/>
</dbReference>
<reference evidence="2 3" key="1">
    <citation type="submission" date="2012-03" db="EMBL/GenBank/DDBJ databases">
        <title>The Genome Sequence of Bartonella tamiae Th239.</title>
        <authorList>
            <consortium name="The Broad Institute Genome Sequencing Platform"/>
            <consortium name="The Broad Institute Genome Sequencing Center for Infectious Disease"/>
            <person name="Feldgarden M."/>
            <person name="Kirby J."/>
            <person name="Kosoy M."/>
            <person name="Birtles R."/>
            <person name="Probert W.S."/>
            <person name="Chiaraviglio L."/>
            <person name="Young S.K."/>
            <person name="Zeng Q."/>
            <person name="Gargeya S."/>
            <person name="Fitzgerald M."/>
            <person name="Haas B."/>
            <person name="Abouelleil A."/>
            <person name="Alvarado L."/>
            <person name="Arachchi H.M."/>
            <person name="Berlin A."/>
            <person name="Chapman S.B."/>
            <person name="Gearin G."/>
            <person name="Goldberg J."/>
            <person name="Griggs A."/>
            <person name="Gujja S."/>
            <person name="Hansen M."/>
            <person name="Heiman D."/>
            <person name="Howarth C."/>
            <person name="Larimer J."/>
            <person name="Lui A."/>
            <person name="MacDonald P.J.P."/>
            <person name="McCowen C."/>
            <person name="Montmayeur A."/>
            <person name="Murphy C."/>
            <person name="Neiman D."/>
            <person name="Pearson M."/>
            <person name="Priest M."/>
            <person name="Roberts A."/>
            <person name="Saif S."/>
            <person name="Shea T."/>
            <person name="Sisk P."/>
            <person name="Stolte C."/>
            <person name="Sykes S."/>
            <person name="Wortman J."/>
            <person name="Nusbaum C."/>
            <person name="Birren B."/>
        </authorList>
    </citation>
    <scope>NUCLEOTIDE SEQUENCE [LARGE SCALE GENOMIC DNA]</scope>
    <source>
        <strain evidence="2 3">Th239</strain>
    </source>
</reference>